<dbReference type="EMBL" id="JAPDMQ010000038">
    <property type="protein sequence ID" value="KAK0538951.1"/>
    <property type="molecule type" value="Genomic_DNA"/>
</dbReference>
<feature type="compositionally biased region" description="Polar residues" evidence="5">
    <location>
        <begin position="495"/>
        <end position="523"/>
    </location>
</feature>
<dbReference type="InterPro" id="IPR019734">
    <property type="entry name" value="TPR_rpt"/>
</dbReference>
<evidence type="ECO:0000313" key="6">
    <source>
        <dbReference type="EMBL" id="KAK0538951.1"/>
    </source>
</evidence>
<protein>
    <submittedName>
        <fullName evidence="6">Anaphase-promoting complex subunit cdc27</fullName>
    </submittedName>
</protein>
<feature type="compositionally biased region" description="Basic residues" evidence="5">
    <location>
        <begin position="1342"/>
        <end position="1354"/>
    </location>
</feature>
<feature type="region of interest" description="Disordered" evidence="5">
    <location>
        <begin position="25"/>
        <end position="50"/>
    </location>
</feature>
<dbReference type="GO" id="GO:0031145">
    <property type="term" value="P:anaphase-promoting complex-dependent catabolic process"/>
    <property type="evidence" value="ECO:0007669"/>
    <property type="project" value="TreeGrafter"/>
</dbReference>
<proteinExistence type="inferred from homology"/>
<organism evidence="6 7">
    <name type="scientific">Tilletia horrida</name>
    <dbReference type="NCBI Taxonomy" id="155126"/>
    <lineage>
        <taxon>Eukaryota</taxon>
        <taxon>Fungi</taxon>
        <taxon>Dikarya</taxon>
        <taxon>Basidiomycota</taxon>
        <taxon>Ustilaginomycotina</taxon>
        <taxon>Exobasidiomycetes</taxon>
        <taxon>Tilletiales</taxon>
        <taxon>Tilletiaceae</taxon>
        <taxon>Tilletia</taxon>
    </lineage>
</organism>
<reference evidence="6" key="1">
    <citation type="journal article" date="2023" name="PhytoFront">
        <title>Draft Genome Resources of Seven Strains of Tilletia horrida, Causal Agent of Kernel Smut of Rice.</title>
        <authorList>
            <person name="Khanal S."/>
            <person name="Antony Babu S."/>
            <person name="Zhou X.G."/>
        </authorList>
    </citation>
    <scope>NUCLEOTIDE SEQUENCE</scope>
    <source>
        <strain evidence="6">TX3</strain>
    </source>
</reference>
<dbReference type="PROSITE" id="PS50005">
    <property type="entry name" value="TPR"/>
    <property type="match status" value="3"/>
</dbReference>
<feature type="compositionally biased region" description="Gly residues" evidence="5">
    <location>
        <begin position="613"/>
        <end position="622"/>
    </location>
</feature>
<feature type="region of interest" description="Disordered" evidence="5">
    <location>
        <begin position="680"/>
        <end position="717"/>
    </location>
</feature>
<dbReference type="GO" id="GO:0005737">
    <property type="term" value="C:cytoplasm"/>
    <property type="evidence" value="ECO:0007669"/>
    <property type="project" value="TreeGrafter"/>
</dbReference>
<dbReference type="GO" id="GO:0016567">
    <property type="term" value="P:protein ubiquitination"/>
    <property type="evidence" value="ECO:0007669"/>
    <property type="project" value="TreeGrafter"/>
</dbReference>
<dbReference type="PANTHER" id="PTHR12558:SF13">
    <property type="entry name" value="CELL DIVISION CYCLE PROTEIN 27 HOMOLOG"/>
    <property type="match status" value="1"/>
</dbReference>
<dbReference type="Pfam" id="PF00515">
    <property type="entry name" value="TPR_1"/>
    <property type="match status" value="1"/>
</dbReference>
<dbReference type="GO" id="GO:0051301">
    <property type="term" value="P:cell division"/>
    <property type="evidence" value="ECO:0007669"/>
    <property type="project" value="TreeGrafter"/>
</dbReference>
<comment type="caution">
    <text evidence="6">The sequence shown here is derived from an EMBL/GenBank/DDBJ whole genome shotgun (WGS) entry which is preliminary data.</text>
</comment>
<evidence type="ECO:0000256" key="2">
    <source>
        <dbReference type="ARBA" id="ARBA00038210"/>
    </source>
</evidence>
<feature type="repeat" description="TPR" evidence="3">
    <location>
        <begin position="1000"/>
        <end position="1033"/>
    </location>
</feature>
<dbReference type="InterPro" id="IPR011990">
    <property type="entry name" value="TPR-like_helical_dom_sf"/>
</dbReference>
<dbReference type="Proteomes" id="UP001176521">
    <property type="component" value="Unassembled WGS sequence"/>
</dbReference>
<dbReference type="GO" id="GO:0005680">
    <property type="term" value="C:anaphase-promoting complex"/>
    <property type="evidence" value="ECO:0007669"/>
    <property type="project" value="TreeGrafter"/>
</dbReference>
<evidence type="ECO:0000256" key="4">
    <source>
        <dbReference type="SAM" id="Coils"/>
    </source>
</evidence>
<feature type="compositionally biased region" description="Low complexity" evidence="5">
    <location>
        <begin position="1427"/>
        <end position="1443"/>
    </location>
</feature>
<keyword evidence="4" id="KW-0175">Coiled coil</keyword>
<feature type="region of interest" description="Disordered" evidence="5">
    <location>
        <begin position="1244"/>
        <end position="1464"/>
    </location>
</feature>
<feature type="coiled-coil region" evidence="4">
    <location>
        <begin position="1101"/>
        <end position="1128"/>
    </location>
</feature>
<dbReference type="GO" id="GO:0007091">
    <property type="term" value="P:metaphase/anaphase transition of mitotic cell cycle"/>
    <property type="evidence" value="ECO:0007669"/>
    <property type="project" value="TreeGrafter"/>
</dbReference>
<dbReference type="SUPFAM" id="SSF48452">
    <property type="entry name" value="TPR-like"/>
    <property type="match status" value="1"/>
</dbReference>
<keyword evidence="7" id="KW-1185">Reference proteome</keyword>
<feature type="compositionally biased region" description="Low complexity" evidence="5">
    <location>
        <begin position="683"/>
        <end position="699"/>
    </location>
</feature>
<feature type="compositionally biased region" description="Low complexity" evidence="5">
    <location>
        <begin position="414"/>
        <end position="456"/>
    </location>
</feature>
<feature type="compositionally biased region" description="Low complexity" evidence="5">
    <location>
        <begin position="707"/>
        <end position="717"/>
    </location>
</feature>
<comment type="similarity">
    <text evidence="2">Belongs to the APC3/CDC27 family.</text>
</comment>
<feature type="compositionally biased region" description="Low complexity" evidence="5">
    <location>
        <begin position="1396"/>
        <end position="1420"/>
    </location>
</feature>
<dbReference type="Gene3D" id="1.25.40.10">
    <property type="entry name" value="Tetratricopeptide repeat domain"/>
    <property type="match status" value="4"/>
</dbReference>
<feature type="repeat" description="TPR" evidence="3">
    <location>
        <begin position="1034"/>
        <end position="1067"/>
    </location>
</feature>
<sequence length="1464" mass="150727">MSDALTILSHDRLVGLADRFLTGSSGSSNDNTARSSRAESSSASSSAASTFPTLPTPDYVTAAFFSFLALARFPESIPARRILAACILAGADPFPFGPSTSAGGPPPVSAAPGLLAGGISSAAAHATLQLLQSGPKGVYEDVGCATLFAQASSALSAFSEAHDALSWTVDHAPGFRNGAISTDAKGKGVDLAGLGILHGMTPAAGPSHFNAHDSTAALIASLTPPAATDGLSASPLASTQPLTVLASPRKIDPAQAQRSQTLTSLGHLAAKGNRLAEAAASFEAALDADRWNWSAWAGLCDVGRVGGRRGVVDGGNPFDTLNRWAQHELGLHTMEEFLPDNMAGRVALLDKLVAEEAAAEIKWRDLSGGAAASSGALSQSQSHSQPSSTQAGSSSQSQGASQPKSGANGTTSQAATAAVRGRSGSAATAASSATTTTSSFARAGSRTATGTRTAAGNPGSNKRFRSAADASVASSTRSAATRNGPAFSGSAAAENRTTNRPPSSNATRTLASSRAQAGHVSTRSQSQPQPQPQSQPQVGDEGEAAHANGEGEVGAEDEPMLVDDPPAPAAASESAALVEGRQNLPIEAAPVGVVREFEKGPAVRRSTRTNTQGGAGAGGGGARARAGAAAAGAPTAAGAKRAETTATTAGVGAARGAARAGAANRTQGTSMVAAANRAPTAVGASGLSSRSTTAASSTRPGVRAPKSSSSTDSSYGGASISTVALPGRAGAPSSASAAAGRARRVAGGAGAGAGTGAVSNGVGSSHAAAAALSAASAELEGIRERKQEVEKQIAEAKAAAQQVAARWTHVDMNLVVTVRQLAEAYRTVRLYQGRQTAYLLRGVDEIARVASGSAAATEEQQVELVLNEQIYGATPFRAGIPDALLNTDHVRCLLGRAAHDSAKYAEAERHFDTLRRGLGQPTMFRSSGSVPTRHMDIYSLVLFHLNREVKLSALAQDLGMLDANAAETHIASGNAFALQREHAQAMRAFKRAALIAPGCAYAYTLAGYEAIELAQLERAVGFFRSAIRVDMRHWNAWAGLGQIFLKIGKMDWAEAHYREALSINPHHAVLKDLLGWTYESQGRWNEALVEYDAALAMSPKLAMTRLKRAELLTQLEQFEEAHEELLRVASLVPDESRVHILLAKSYMRLGNGQFADPNYGSSSGQGGDKSSSMANQQEPIAPNRYHDAIAFHLAAAIDLDPKNVRVVKAMGEGARVALKGTRRHIDASAMDSTVDSSMYAAEQSGEVFEDGPEESGMTRGTDMIEDDMASGDEENEVHGHHHHQGREVDDEEEAEEEEEDDEEVGSEDVGDSDRGEESEDDGGSIASGSSSNSDDDGDNNHNHHGRAHGHRGHGHGQGADSLDDEESENIEPRQAAGAVGDDSENSYQTSVRGARNANTSNNSNSSSMPPPSSTASGRALPAPPLPGNANANANANASTSAASISGDGSMAMSEEQSMELDSSL</sequence>
<evidence type="ECO:0000256" key="5">
    <source>
        <dbReference type="SAM" id="MobiDB-lite"/>
    </source>
</evidence>
<feature type="region of interest" description="Disordered" evidence="5">
    <location>
        <begin position="1157"/>
        <end position="1176"/>
    </location>
</feature>
<name>A0AAN6JMI2_9BASI</name>
<accession>A0AAN6JMI2</accession>
<feature type="compositionally biased region" description="Low complexity" evidence="5">
    <location>
        <begin position="623"/>
        <end position="655"/>
    </location>
</feature>
<feature type="compositionally biased region" description="Acidic residues" evidence="5">
    <location>
        <begin position="1263"/>
        <end position="1275"/>
    </location>
</feature>
<keyword evidence="1 3" id="KW-0802">TPR repeat</keyword>
<gene>
    <name evidence="6" type="primary">CDC27</name>
    <name evidence="6" type="ORF">OC842_001148</name>
</gene>
<feature type="compositionally biased region" description="Low complexity" evidence="5">
    <location>
        <begin position="524"/>
        <end position="550"/>
    </location>
</feature>
<evidence type="ECO:0000313" key="7">
    <source>
        <dbReference type="Proteomes" id="UP001176521"/>
    </source>
</evidence>
<feature type="compositionally biased region" description="Acidic residues" evidence="5">
    <location>
        <begin position="1288"/>
        <end position="1322"/>
    </location>
</feature>
<dbReference type="PANTHER" id="PTHR12558">
    <property type="entry name" value="CELL DIVISION CYCLE 16,23,27"/>
    <property type="match status" value="1"/>
</dbReference>
<evidence type="ECO:0000256" key="1">
    <source>
        <dbReference type="ARBA" id="ARBA00022803"/>
    </source>
</evidence>
<evidence type="ECO:0000256" key="3">
    <source>
        <dbReference type="PROSITE-ProRule" id="PRU00339"/>
    </source>
</evidence>
<dbReference type="SMART" id="SM00028">
    <property type="entry name" value="TPR"/>
    <property type="match status" value="6"/>
</dbReference>
<feature type="region of interest" description="Disordered" evidence="5">
    <location>
        <begin position="372"/>
        <end position="576"/>
    </location>
</feature>
<feature type="compositionally biased region" description="Low complexity" evidence="5">
    <location>
        <begin position="33"/>
        <end position="49"/>
    </location>
</feature>
<dbReference type="Pfam" id="PF14559">
    <property type="entry name" value="TPR_19"/>
    <property type="match status" value="1"/>
</dbReference>
<feature type="compositionally biased region" description="Low complexity" evidence="5">
    <location>
        <begin position="372"/>
        <end position="407"/>
    </location>
</feature>
<feature type="region of interest" description="Disordered" evidence="5">
    <location>
        <begin position="597"/>
        <end position="655"/>
    </location>
</feature>
<feature type="repeat" description="TPR" evidence="3">
    <location>
        <begin position="1068"/>
        <end position="1101"/>
    </location>
</feature>
<feature type="compositionally biased region" description="Low complexity" evidence="5">
    <location>
        <begin position="467"/>
        <end position="482"/>
    </location>
</feature>
<feature type="coiled-coil region" evidence="4">
    <location>
        <begin position="772"/>
        <end position="806"/>
    </location>
</feature>
<feature type="compositionally biased region" description="Low complexity" evidence="5">
    <location>
        <begin position="1323"/>
        <end position="1332"/>
    </location>
</feature>